<evidence type="ECO:0000313" key="2">
    <source>
        <dbReference type="Proteomes" id="UP000198284"/>
    </source>
</evidence>
<dbReference type="EMBL" id="FZOT01000005">
    <property type="protein sequence ID" value="SNS73406.1"/>
    <property type="molecule type" value="Genomic_DNA"/>
</dbReference>
<dbReference type="Proteomes" id="UP000198284">
    <property type="component" value="Unassembled WGS sequence"/>
</dbReference>
<dbReference type="RefSeq" id="WP_143131218.1">
    <property type="nucleotide sequence ID" value="NZ_FZOT01000005.1"/>
</dbReference>
<protein>
    <recommendedName>
        <fullName evidence="3">Phasin protein</fullName>
    </recommendedName>
</protein>
<dbReference type="InterPro" id="IPR053785">
    <property type="entry name" value="PhaP6-like"/>
</dbReference>
<name>A0A239GW03_9BURK</name>
<organism evidence="1 2">
    <name type="scientific">Noviherbaspirillum humi</name>
    <dbReference type="NCBI Taxonomy" id="1688639"/>
    <lineage>
        <taxon>Bacteria</taxon>
        <taxon>Pseudomonadati</taxon>
        <taxon>Pseudomonadota</taxon>
        <taxon>Betaproteobacteria</taxon>
        <taxon>Burkholderiales</taxon>
        <taxon>Oxalobacteraceae</taxon>
        <taxon>Noviherbaspirillum</taxon>
    </lineage>
</organism>
<proteinExistence type="predicted"/>
<accession>A0A239GW03</accession>
<evidence type="ECO:0008006" key="3">
    <source>
        <dbReference type="Google" id="ProtNLM"/>
    </source>
</evidence>
<evidence type="ECO:0000313" key="1">
    <source>
        <dbReference type="EMBL" id="SNS73406.1"/>
    </source>
</evidence>
<sequence length="173" mass="19295">MPSPRPFNMMSPLDTAWPWIDVGWKQGEMMLASAQVISHRLGRMVTAGVFPDARDRKEFHRMGSEKIEAAAESFMAMSMRLIESNQSLLLLLLAQIPAAMLASLMPAKQNWSGLHGPWWGMPGTQLLKNFSEVGEHFTTSMIELAGVGLQPIHRRATANAVRLAGVQRRKKSR</sequence>
<gene>
    <name evidence="1" type="ORF">SAMN06265795_105224</name>
</gene>
<dbReference type="OrthoDB" id="5625573at2"/>
<dbReference type="AlphaFoldDB" id="A0A239GW03"/>
<reference evidence="1 2" key="1">
    <citation type="submission" date="2017-06" db="EMBL/GenBank/DDBJ databases">
        <authorList>
            <person name="Kim H.J."/>
            <person name="Triplett B.A."/>
        </authorList>
    </citation>
    <scope>NUCLEOTIDE SEQUENCE [LARGE SCALE GENOMIC DNA]</scope>
    <source>
        <strain evidence="1 2">U15</strain>
    </source>
</reference>
<dbReference type="NCBIfam" id="NF045536">
    <property type="entry name" value="phasin_PhaP6"/>
    <property type="match status" value="1"/>
</dbReference>
<keyword evidence="2" id="KW-1185">Reference proteome</keyword>